<evidence type="ECO:0000256" key="1">
    <source>
        <dbReference type="ARBA" id="ARBA00004429"/>
    </source>
</evidence>
<dbReference type="PRINTS" id="PR00812">
    <property type="entry name" value="BCTERIALGSPF"/>
</dbReference>
<dbReference type="GO" id="GO:0005886">
    <property type="term" value="C:plasma membrane"/>
    <property type="evidence" value="ECO:0007669"/>
    <property type="project" value="UniProtKB-SubCell"/>
</dbReference>
<evidence type="ECO:0000256" key="8">
    <source>
        <dbReference type="ARBA" id="ARBA00023136"/>
    </source>
</evidence>
<feature type="transmembrane region" description="Helical" evidence="10">
    <location>
        <begin position="374"/>
        <end position="395"/>
    </location>
</feature>
<dbReference type="PROSITE" id="PS00874">
    <property type="entry name" value="T2SP_F"/>
    <property type="match status" value="1"/>
</dbReference>
<keyword evidence="3 9" id="KW-0813">Transport</keyword>
<evidence type="ECO:0000313" key="12">
    <source>
        <dbReference type="EMBL" id="RKD34593.1"/>
    </source>
</evidence>
<evidence type="ECO:0000256" key="10">
    <source>
        <dbReference type="SAM" id="Phobius"/>
    </source>
</evidence>
<keyword evidence="8 10" id="KW-0472">Membrane</keyword>
<keyword evidence="5" id="KW-0997">Cell inner membrane</keyword>
<evidence type="ECO:0000256" key="6">
    <source>
        <dbReference type="ARBA" id="ARBA00022692"/>
    </source>
</evidence>
<dbReference type="InterPro" id="IPR001992">
    <property type="entry name" value="T2SS_GspF/T4SS_PilC_CS"/>
</dbReference>
<evidence type="ECO:0000259" key="11">
    <source>
        <dbReference type="Pfam" id="PF00482"/>
    </source>
</evidence>
<dbReference type="InterPro" id="IPR018076">
    <property type="entry name" value="T2SS_GspF_dom"/>
</dbReference>
<evidence type="ECO:0000313" key="13">
    <source>
        <dbReference type="Proteomes" id="UP000284177"/>
    </source>
</evidence>
<dbReference type="Proteomes" id="UP000284177">
    <property type="component" value="Unassembled WGS sequence"/>
</dbReference>
<evidence type="ECO:0000256" key="3">
    <source>
        <dbReference type="ARBA" id="ARBA00022448"/>
    </source>
</evidence>
<dbReference type="PANTHER" id="PTHR30012:SF0">
    <property type="entry name" value="TYPE II SECRETION SYSTEM PROTEIN F-RELATED"/>
    <property type="match status" value="1"/>
</dbReference>
<feature type="transmembrane region" description="Helical" evidence="10">
    <location>
        <begin position="169"/>
        <end position="194"/>
    </location>
</feature>
<keyword evidence="13" id="KW-1185">Reference proteome</keyword>
<reference evidence="12 13" key="1">
    <citation type="submission" date="2016-08" db="EMBL/GenBank/DDBJ databases">
        <title>Novel Firmicutes and Novel Genomes.</title>
        <authorList>
            <person name="Poppleton D.I."/>
            <person name="Gribaldo S."/>
        </authorList>
    </citation>
    <scope>NUCLEOTIDE SEQUENCE [LARGE SCALE GENOMIC DNA]</scope>
    <source>
        <strain evidence="12 13">CTT3</strain>
    </source>
</reference>
<evidence type="ECO:0000256" key="7">
    <source>
        <dbReference type="ARBA" id="ARBA00022989"/>
    </source>
</evidence>
<dbReference type="InterPro" id="IPR042094">
    <property type="entry name" value="T2SS_GspF_sf"/>
</dbReference>
<dbReference type="PANTHER" id="PTHR30012">
    <property type="entry name" value="GENERAL SECRETION PATHWAY PROTEIN"/>
    <property type="match status" value="1"/>
</dbReference>
<accession>A0A419TAV4</accession>
<organism evidence="12 13">
    <name type="scientific">Thermohalobacter berrensis</name>
    <dbReference type="NCBI Taxonomy" id="99594"/>
    <lineage>
        <taxon>Bacteria</taxon>
        <taxon>Bacillati</taxon>
        <taxon>Bacillota</taxon>
        <taxon>Tissierellia</taxon>
        <taxon>Tissierellales</taxon>
        <taxon>Thermohalobacteraceae</taxon>
        <taxon>Thermohalobacter</taxon>
    </lineage>
</organism>
<feature type="domain" description="Type II secretion system protein GspF" evidence="11">
    <location>
        <begin position="271"/>
        <end position="393"/>
    </location>
</feature>
<dbReference type="RefSeq" id="WP_120166650.1">
    <property type="nucleotide sequence ID" value="NZ_MCIB01000001.1"/>
</dbReference>
<name>A0A419TAV4_9FIRM</name>
<evidence type="ECO:0000256" key="9">
    <source>
        <dbReference type="RuleBase" id="RU003923"/>
    </source>
</evidence>
<dbReference type="OrthoDB" id="9805682at2"/>
<feature type="domain" description="Type II secretion system protein GspF" evidence="11">
    <location>
        <begin position="68"/>
        <end position="191"/>
    </location>
</feature>
<comment type="similarity">
    <text evidence="2 9">Belongs to the GSP F family.</text>
</comment>
<comment type="caution">
    <text evidence="12">The sequence shown here is derived from an EMBL/GenBank/DDBJ whole genome shotgun (WGS) entry which is preliminary data.</text>
</comment>
<keyword evidence="6 9" id="KW-0812">Transmembrane</keyword>
<evidence type="ECO:0000256" key="2">
    <source>
        <dbReference type="ARBA" id="ARBA00005745"/>
    </source>
</evidence>
<dbReference type="Pfam" id="PF00482">
    <property type="entry name" value="T2SSF"/>
    <property type="match status" value="2"/>
</dbReference>
<protein>
    <submittedName>
        <fullName evidence="12">Type II secretion system protein F</fullName>
    </submittedName>
</protein>
<comment type="subcellular location">
    <subcellularLocation>
        <location evidence="1">Cell inner membrane</location>
        <topology evidence="1">Multi-pass membrane protein</topology>
    </subcellularLocation>
    <subcellularLocation>
        <location evidence="9">Cell membrane</location>
        <topology evidence="9">Multi-pass membrane protein</topology>
    </subcellularLocation>
</comment>
<gene>
    <name evidence="12" type="ORF">BET03_01840</name>
</gene>
<sequence length="403" mass="45543">MPVYKYKAVKETGDKKEGKYTANSKNEVISMLRDNKYYPIKIEELQEDRNIKLTNLFNRVKTKDLAIFCRQFHTMLDAGVTIINCLDILKQQTENKKLKVELGKIYDEVQKGSTLSEALRKHDEFFDELLINMVEAGEASGTLDVIMNRMAVHYEKENKISNKVKNAMVYPLILSIVSIFVVIFLLIVVMPSFISMFQGAGVALPLPTRILLAISNGIKENWYLMVISIAFLLYILNRYKGTENGSKFFDRVKLKIPIIKKTTIKIVTSRFTRTLSTLLGSGVSLLQSLDIVSRVVGNKVVAEDILQAKEDIRKGINLAEPIRKSGIFPPMVVSMVKIGEESGSLEEMLEKTADFYDDEVEAAMEKMTTALEPIMIIVMAIVIGSIVIAMILPMFEMINTLQF</sequence>
<dbReference type="AlphaFoldDB" id="A0A419TAV4"/>
<keyword evidence="4" id="KW-1003">Cell membrane</keyword>
<dbReference type="EMBL" id="MCIB01000001">
    <property type="protein sequence ID" value="RKD34593.1"/>
    <property type="molecule type" value="Genomic_DNA"/>
</dbReference>
<keyword evidence="7 10" id="KW-1133">Transmembrane helix</keyword>
<dbReference type="InterPro" id="IPR003004">
    <property type="entry name" value="GspF/PilC"/>
</dbReference>
<dbReference type="Gene3D" id="1.20.81.30">
    <property type="entry name" value="Type II secretion system (T2SS), domain F"/>
    <property type="match status" value="2"/>
</dbReference>
<evidence type="ECO:0000256" key="4">
    <source>
        <dbReference type="ARBA" id="ARBA00022475"/>
    </source>
</evidence>
<feature type="transmembrane region" description="Helical" evidence="10">
    <location>
        <begin position="222"/>
        <end position="239"/>
    </location>
</feature>
<dbReference type="FunFam" id="1.20.81.30:FF:000001">
    <property type="entry name" value="Type II secretion system protein F"/>
    <property type="match status" value="2"/>
</dbReference>
<proteinExistence type="inferred from homology"/>
<dbReference type="GO" id="GO:0009306">
    <property type="term" value="P:protein secretion"/>
    <property type="evidence" value="ECO:0007669"/>
    <property type="project" value="InterPro"/>
</dbReference>
<evidence type="ECO:0000256" key="5">
    <source>
        <dbReference type="ARBA" id="ARBA00022519"/>
    </source>
</evidence>